<feature type="region of interest" description="Disordered" evidence="1">
    <location>
        <begin position="153"/>
        <end position="178"/>
    </location>
</feature>
<organism evidence="2 3">
    <name type="scientific">Spirodela intermedia</name>
    <name type="common">Intermediate duckweed</name>
    <dbReference type="NCBI Taxonomy" id="51605"/>
    <lineage>
        <taxon>Eukaryota</taxon>
        <taxon>Viridiplantae</taxon>
        <taxon>Streptophyta</taxon>
        <taxon>Embryophyta</taxon>
        <taxon>Tracheophyta</taxon>
        <taxon>Spermatophyta</taxon>
        <taxon>Magnoliopsida</taxon>
        <taxon>Liliopsida</taxon>
        <taxon>Araceae</taxon>
        <taxon>Lemnoideae</taxon>
        <taxon>Spirodela</taxon>
    </lineage>
</organism>
<feature type="compositionally biased region" description="Basic and acidic residues" evidence="1">
    <location>
        <begin position="238"/>
        <end position="248"/>
    </location>
</feature>
<dbReference type="OrthoDB" id="692041at2759"/>
<dbReference type="Proteomes" id="UP000663760">
    <property type="component" value="Chromosome 1"/>
</dbReference>
<dbReference type="PANTHER" id="PTHR34451:SF7">
    <property type="entry name" value="PHD FINGER FAMILY PROTEIN"/>
    <property type="match status" value="1"/>
</dbReference>
<sequence length="474" mass="50955">MAAATGTTTSTMTTASVASAGTKRDQTQYQFYGREMSAAGCGGEGCVSRNPWPVHHVRYRSNLCRLCTSCVLRSHPGSFCPKCFDLIDASCGRSSQQQQPPLAVVHCVSCTSVCHTACLSEAENAASYVCPSCANPNGYSYFPLDCDSEGDVSASPSKKIRTSDADAGEESLPVDGQGKRRMDLESAKVLLAAARLASASMHKAVAVARSAADRKAKDAVVARKKAKEMLEKVLMAGKSERDQRRPEELSSGPAMPESQGKTSANLDRAMSSKVSPKNMQNRDRDRWMGLQDPTPLAQQSPVLAITMGEAGKAPLPSNPSAAPDLENKGSPMIPGKIGIVQASKGKLTVDSNRAVRKVAAETGVVARTPPRKQGCADLRFKKDFEWISRAGAPISSDSEGLGVKSAEICPTRFEVWRVIRLLVTKRDAHFVNAIKWGHTLTLYNLPKSTVGSSCRLNNRMLSLFSRSNEDLRVS</sequence>
<evidence type="ECO:0000313" key="3">
    <source>
        <dbReference type="Proteomes" id="UP000663760"/>
    </source>
</evidence>
<keyword evidence="3" id="KW-1185">Reference proteome</keyword>
<evidence type="ECO:0000256" key="1">
    <source>
        <dbReference type="SAM" id="MobiDB-lite"/>
    </source>
</evidence>
<feature type="region of interest" description="Disordered" evidence="1">
    <location>
        <begin position="234"/>
        <end position="286"/>
    </location>
</feature>
<dbReference type="EMBL" id="LR746264">
    <property type="protein sequence ID" value="CAA7388388.1"/>
    <property type="molecule type" value="Genomic_DNA"/>
</dbReference>
<gene>
    <name evidence="2" type="ORF">SI8410_01000629</name>
</gene>
<evidence type="ECO:0000313" key="2">
    <source>
        <dbReference type="EMBL" id="CAA7388388.1"/>
    </source>
</evidence>
<accession>A0A7I8JX18</accession>
<proteinExistence type="predicted"/>
<protein>
    <submittedName>
        <fullName evidence="2">Uncharacterized protein</fullName>
    </submittedName>
</protein>
<dbReference type="AlphaFoldDB" id="A0A7I8JX18"/>
<reference evidence="2" key="1">
    <citation type="submission" date="2020-02" db="EMBL/GenBank/DDBJ databases">
        <authorList>
            <person name="Scholz U."/>
            <person name="Mascher M."/>
            <person name="Fiebig A."/>
        </authorList>
    </citation>
    <scope>NUCLEOTIDE SEQUENCE</scope>
</reference>
<name>A0A7I8JX18_SPIIN</name>
<dbReference type="PANTHER" id="PTHR34451">
    <property type="entry name" value="PHD FINGER FAMILY PROTEIN"/>
    <property type="match status" value="1"/>
</dbReference>